<keyword evidence="12" id="KW-0902">Two-component regulatory system</keyword>
<dbReference type="EC" id="2.7.13.3" evidence="3"/>
<dbReference type="SMART" id="SM00388">
    <property type="entry name" value="HisKA"/>
    <property type="match status" value="1"/>
</dbReference>
<dbReference type="InterPro" id="IPR050398">
    <property type="entry name" value="HssS/ArlS-like"/>
</dbReference>
<dbReference type="Pfam" id="PF02518">
    <property type="entry name" value="HATPase_c"/>
    <property type="match status" value="1"/>
</dbReference>
<evidence type="ECO:0000256" key="12">
    <source>
        <dbReference type="ARBA" id="ARBA00023012"/>
    </source>
</evidence>
<reference evidence="18" key="1">
    <citation type="submission" date="2021-01" db="EMBL/GenBank/DDBJ databases">
        <title>Genomic Encyclopedia of Type Strains, Phase IV (KMG-IV): sequencing the most valuable type-strain genomes for metagenomic binning, comparative biology and taxonomic classification.</title>
        <authorList>
            <person name="Goeker M."/>
        </authorList>
    </citation>
    <scope>NUCLEOTIDE SEQUENCE</scope>
    <source>
        <strain evidence="18">DSM 25523</strain>
    </source>
</reference>
<dbReference type="RefSeq" id="WP_204517499.1">
    <property type="nucleotide sequence ID" value="NZ_BAABIN010000033.1"/>
</dbReference>
<evidence type="ECO:0000256" key="9">
    <source>
        <dbReference type="ARBA" id="ARBA00022777"/>
    </source>
</evidence>
<evidence type="ECO:0000256" key="2">
    <source>
        <dbReference type="ARBA" id="ARBA00004651"/>
    </source>
</evidence>
<keyword evidence="10" id="KW-0067">ATP-binding</keyword>
<gene>
    <name evidence="18" type="ORF">JOD01_001382</name>
</gene>
<dbReference type="SMART" id="SM00387">
    <property type="entry name" value="HATPase_c"/>
    <property type="match status" value="1"/>
</dbReference>
<dbReference type="FunFam" id="3.30.565.10:FF:000006">
    <property type="entry name" value="Sensor histidine kinase WalK"/>
    <property type="match status" value="1"/>
</dbReference>
<feature type="domain" description="Histidine kinase" evidence="16">
    <location>
        <begin position="228"/>
        <end position="446"/>
    </location>
</feature>
<dbReference type="SUPFAM" id="SSF47384">
    <property type="entry name" value="Homodimeric domain of signal transducing histidine kinase"/>
    <property type="match status" value="1"/>
</dbReference>
<keyword evidence="11 15" id="KW-1133">Transmembrane helix</keyword>
<evidence type="ECO:0000256" key="11">
    <source>
        <dbReference type="ARBA" id="ARBA00022989"/>
    </source>
</evidence>
<proteinExistence type="predicted"/>
<dbReference type="PANTHER" id="PTHR45528:SF1">
    <property type="entry name" value="SENSOR HISTIDINE KINASE CPXA"/>
    <property type="match status" value="1"/>
</dbReference>
<dbReference type="EMBL" id="JAFBEB010000003">
    <property type="protein sequence ID" value="MBM7589782.1"/>
    <property type="molecule type" value="Genomic_DNA"/>
</dbReference>
<dbReference type="Gene3D" id="6.10.340.10">
    <property type="match status" value="1"/>
</dbReference>
<evidence type="ECO:0000256" key="6">
    <source>
        <dbReference type="ARBA" id="ARBA00022679"/>
    </source>
</evidence>
<evidence type="ECO:0000256" key="13">
    <source>
        <dbReference type="ARBA" id="ARBA00023136"/>
    </source>
</evidence>
<dbReference type="SUPFAM" id="SSF55874">
    <property type="entry name" value="ATPase domain of HSP90 chaperone/DNA topoisomerase II/histidine kinase"/>
    <property type="match status" value="1"/>
</dbReference>
<evidence type="ECO:0000256" key="1">
    <source>
        <dbReference type="ARBA" id="ARBA00000085"/>
    </source>
</evidence>
<dbReference type="PANTHER" id="PTHR45528">
    <property type="entry name" value="SENSOR HISTIDINE KINASE CPXA"/>
    <property type="match status" value="1"/>
</dbReference>
<dbReference type="SUPFAM" id="SSF158472">
    <property type="entry name" value="HAMP domain-like"/>
    <property type="match status" value="1"/>
</dbReference>
<keyword evidence="9 18" id="KW-0418">Kinase</keyword>
<dbReference type="InterPro" id="IPR036890">
    <property type="entry name" value="HATPase_C_sf"/>
</dbReference>
<feature type="transmembrane region" description="Helical" evidence="15">
    <location>
        <begin position="149"/>
        <end position="171"/>
    </location>
</feature>
<accession>A0A938Y1B6</accession>
<dbReference type="AlphaFoldDB" id="A0A938Y1B6"/>
<evidence type="ECO:0000259" key="17">
    <source>
        <dbReference type="PROSITE" id="PS50885"/>
    </source>
</evidence>
<dbReference type="GO" id="GO:0005524">
    <property type="term" value="F:ATP binding"/>
    <property type="evidence" value="ECO:0007669"/>
    <property type="project" value="UniProtKB-KW"/>
</dbReference>
<dbReference type="Proteomes" id="UP000717624">
    <property type="component" value="Unassembled WGS sequence"/>
</dbReference>
<feature type="domain" description="HAMP" evidence="17">
    <location>
        <begin position="168"/>
        <end position="220"/>
    </location>
</feature>
<evidence type="ECO:0000256" key="3">
    <source>
        <dbReference type="ARBA" id="ARBA00012438"/>
    </source>
</evidence>
<dbReference type="GO" id="GO:0005886">
    <property type="term" value="C:plasma membrane"/>
    <property type="evidence" value="ECO:0007669"/>
    <property type="project" value="UniProtKB-SubCell"/>
</dbReference>
<evidence type="ECO:0000256" key="15">
    <source>
        <dbReference type="SAM" id="Phobius"/>
    </source>
</evidence>
<comment type="subcellular location">
    <subcellularLocation>
        <location evidence="2">Cell membrane</location>
        <topology evidence="2">Multi-pass membrane protein</topology>
    </subcellularLocation>
</comment>
<organism evidence="18 19">
    <name type="scientific">Brevibacillus fulvus</name>
    <dbReference type="NCBI Taxonomy" id="1125967"/>
    <lineage>
        <taxon>Bacteria</taxon>
        <taxon>Bacillati</taxon>
        <taxon>Bacillota</taxon>
        <taxon>Bacilli</taxon>
        <taxon>Bacillales</taxon>
        <taxon>Paenibacillaceae</taxon>
        <taxon>Brevibacillus</taxon>
    </lineage>
</organism>
<evidence type="ECO:0000313" key="19">
    <source>
        <dbReference type="Proteomes" id="UP000717624"/>
    </source>
</evidence>
<dbReference type="InterPro" id="IPR004358">
    <property type="entry name" value="Sig_transdc_His_kin-like_C"/>
</dbReference>
<dbReference type="InterPro" id="IPR003661">
    <property type="entry name" value="HisK_dim/P_dom"/>
</dbReference>
<evidence type="ECO:0000256" key="7">
    <source>
        <dbReference type="ARBA" id="ARBA00022692"/>
    </source>
</evidence>
<dbReference type="PROSITE" id="PS50109">
    <property type="entry name" value="HIS_KIN"/>
    <property type="match status" value="1"/>
</dbReference>
<evidence type="ECO:0000256" key="5">
    <source>
        <dbReference type="ARBA" id="ARBA00022553"/>
    </source>
</evidence>
<keyword evidence="5" id="KW-0597">Phosphoprotein</keyword>
<comment type="catalytic activity">
    <reaction evidence="1">
        <text>ATP + protein L-histidine = ADP + protein N-phospho-L-histidine.</text>
        <dbReference type="EC" id="2.7.13.3"/>
    </reaction>
</comment>
<keyword evidence="7 15" id="KW-0812">Transmembrane</keyword>
<evidence type="ECO:0000256" key="4">
    <source>
        <dbReference type="ARBA" id="ARBA00022475"/>
    </source>
</evidence>
<dbReference type="GO" id="GO:0000155">
    <property type="term" value="F:phosphorelay sensor kinase activity"/>
    <property type="evidence" value="ECO:0007669"/>
    <property type="project" value="InterPro"/>
</dbReference>
<dbReference type="InterPro" id="IPR003660">
    <property type="entry name" value="HAMP_dom"/>
</dbReference>
<evidence type="ECO:0000313" key="18">
    <source>
        <dbReference type="EMBL" id="MBM7589782.1"/>
    </source>
</evidence>
<keyword evidence="4" id="KW-1003">Cell membrane</keyword>
<dbReference type="PROSITE" id="PS50885">
    <property type="entry name" value="HAMP"/>
    <property type="match status" value="1"/>
</dbReference>
<dbReference type="PRINTS" id="PR00344">
    <property type="entry name" value="BCTRLSENSOR"/>
</dbReference>
<dbReference type="CDD" id="cd16922">
    <property type="entry name" value="HATPase_EvgS-ArcB-TorS-like"/>
    <property type="match status" value="1"/>
</dbReference>
<dbReference type="InterPro" id="IPR003594">
    <property type="entry name" value="HATPase_dom"/>
</dbReference>
<keyword evidence="19" id="KW-1185">Reference proteome</keyword>
<dbReference type="Gene3D" id="3.30.565.10">
    <property type="entry name" value="Histidine kinase-like ATPase, C-terminal domain"/>
    <property type="match status" value="1"/>
</dbReference>
<evidence type="ECO:0000256" key="10">
    <source>
        <dbReference type="ARBA" id="ARBA00022840"/>
    </source>
</evidence>
<name>A0A938Y1B6_9BACL</name>
<dbReference type="Pfam" id="PF00672">
    <property type="entry name" value="HAMP"/>
    <property type="match status" value="1"/>
</dbReference>
<comment type="caution">
    <text evidence="18">The sequence shown here is derived from an EMBL/GenBank/DDBJ whole genome shotgun (WGS) entry which is preliminary data.</text>
</comment>
<dbReference type="InterPro" id="IPR036097">
    <property type="entry name" value="HisK_dim/P_sf"/>
</dbReference>
<dbReference type="CDD" id="cd06225">
    <property type="entry name" value="HAMP"/>
    <property type="match status" value="1"/>
</dbReference>
<dbReference type="InterPro" id="IPR005467">
    <property type="entry name" value="His_kinase_dom"/>
</dbReference>
<keyword evidence="8" id="KW-0547">Nucleotide-binding</keyword>
<protein>
    <recommendedName>
        <fullName evidence="3">histidine kinase</fullName>
        <ecNumber evidence="3">2.7.13.3</ecNumber>
    </recommendedName>
</protein>
<feature type="coiled-coil region" evidence="14">
    <location>
        <begin position="258"/>
        <end position="285"/>
    </location>
</feature>
<dbReference type="SMART" id="SM00304">
    <property type="entry name" value="HAMP"/>
    <property type="match status" value="1"/>
</dbReference>
<keyword evidence="13 15" id="KW-0472">Membrane</keyword>
<keyword evidence="14" id="KW-0175">Coiled coil</keyword>
<keyword evidence="6" id="KW-0808">Transferase</keyword>
<dbReference type="Pfam" id="PF00512">
    <property type="entry name" value="HisKA"/>
    <property type="match status" value="1"/>
</dbReference>
<feature type="transmembrane region" description="Helical" evidence="15">
    <location>
        <begin position="7"/>
        <end position="26"/>
    </location>
</feature>
<evidence type="ECO:0000259" key="16">
    <source>
        <dbReference type="PROSITE" id="PS50109"/>
    </source>
</evidence>
<evidence type="ECO:0000256" key="14">
    <source>
        <dbReference type="SAM" id="Coils"/>
    </source>
</evidence>
<evidence type="ECO:0000256" key="8">
    <source>
        <dbReference type="ARBA" id="ARBA00022741"/>
    </source>
</evidence>
<dbReference type="CDD" id="cd00082">
    <property type="entry name" value="HisKA"/>
    <property type="match status" value="1"/>
</dbReference>
<sequence length="448" mass="51686">MSIAKKLFLSFIAVILLNLLFFKFVFEDKIIEQLKNDRHEQYMLEKEAAERVRFNQLMKNARFKDPVDARIISEELPNDLMYQIIVENSEGKEIYRKNSQALAKKGAGMKAVSEYYFQHDPPNAGRTIIRFYTDESDILASKGVSMMVMYIYGSIVVIGLIFVALLVRWILRPVNELSRITSEIKSGKRNIRFSYKRNDEFGQLFHSFTDMVDQLRYSEDRQQELISAVAHDFRTPLTSIKGYASYISSGRVTDQARVQNYMHKIEERASALEELMDELQDFNQLHHEKPLNIDRFHVHTFMRSVIDEYRGKAKMAGLGFRSKVRVSEALHIYADEAKIRRVLENLLNNAIYYNKPDGSILLTCDQRDTHLLFSVIDKGEGIAKEDLNKIFTKFYRGEKSRNRNSGGTGLGLTICQNIVERHGGQIDVVSELGEGSCFSFKIPFHPSV</sequence>
<dbReference type="Gene3D" id="1.10.287.130">
    <property type="match status" value="1"/>
</dbReference>